<dbReference type="RefSeq" id="WP_153354500.1">
    <property type="nucleotide sequence ID" value="NZ_WIXI01000043.1"/>
</dbReference>
<dbReference type="InterPro" id="IPR000182">
    <property type="entry name" value="GNAT_dom"/>
</dbReference>
<organism evidence="2 3">
    <name type="scientific">Endobacterium cereale</name>
    <dbReference type="NCBI Taxonomy" id="2663029"/>
    <lineage>
        <taxon>Bacteria</taxon>
        <taxon>Pseudomonadati</taxon>
        <taxon>Pseudomonadota</taxon>
        <taxon>Alphaproteobacteria</taxon>
        <taxon>Hyphomicrobiales</taxon>
        <taxon>Rhizobiaceae</taxon>
        <taxon>Endobacterium</taxon>
    </lineage>
</organism>
<comment type="caution">
    <text evidence="2">The sequence shown here is derived from an EMBL/GenBank/DDBJ whole genome shotgun (WGS) entry which is preliminary data.</text>
</comment>
<dbReference type="GO" id="GO:0016747">
    <property type="term" value="F:acyltransferase activity, transferring groups other than amino-acyl groups"/>
    <property type="evidence" value="ECO:0007669"/>
    <property type="project" value="InterPro"/>
</dbReference>
<dbReference type="SUPFAM" id="SSF55729">
    <property type="entry name" value="Acyl-CoA N-acyltransferases (Nat)"/>
    <property type="match status" value="1"/>
</dbReference>
<keyword evidence="3" id="KW-1185">Reference proteome</keyword>
<proteinExistence type="predicted"/>
<dbReference type="Gene3D" id="3.40.630.30">
    <property type="match status" value="1"/>
</dbReference>
<protein>
    <submittedName>
        <fullName evidence="2">GNAT family N-acetyltransferase</fullName>
    </submittedName>
</protein>
<dbReference type="InterPro" id="IPR016181">
    <property type="entry name" value="Acyl_CoA_acyltransferase"/>
</dbReference>
<name>A0A6A8A6T9_9HYPH</name>
<evidence type="ECO:0000313" key="3">
    <source>
        <dbReference type="Proteomes" id="UP000435138"/>
    </source>
</evidence>
<keyword evidence="2" id="KW-0808">Transferase</keyword>
<dbReference type="InterPro" id="IPR052729">
    <property type="entry name" value="Acyl/Acetyltrans_Enzymes"/>
</dbReference>
<reference evidence="2 3" key="1">
    <citation type="submission" date="2019-11" db="EMBL/GenBank/DDBJ databases">
        <title>Genome analysis of Rhizobacterium cereale a novel genus and species isolated from maize roots in North Spain.</title>
        <authorList>
            <person name="Menendez E."/>
            <person name="Flores-Felix J.D."/>
            <person name="Ramirez-Bahena M.-H."/>
            <person name="Igual J.M."/>
            <person name="Garcia-Fraile P."/>
            <person name="Peix A."/>
            <person name="Velazquez E."/>
        </authorList>
    </citation>
    <scope>NUCLEOTIDE SEQUENCE [LARGE SCALE GENOMIC DNA]</scope>
    <source>
        <strain evidence="2 3">RZME27</strain>
    </source>
</reference>
<feature type="domain" description="N-acetyltransferase" evidence="1">
    <location>
        <begin position="11"/>
        <end position="144"/>
    </location>
</feature>
<accession>A0A6A8A6T9</accession>
<gene>
    <name evidence="2" type="ORF">GAO09_13370</name>
</gene>
<evidence type="ECO:0000313" key="2">
    <source>
        <dbReference type="EMBL" id="MQY47022.1"/>
    </source>
</evidence>
<evidence type="ECO:0000259" key="1">
    <source>
        <dbReference type="PROSITE" id="PS51186"/>
    </source>
</evidence>
<dbReference type="PROSITE" id="PS51186">
    <property type="entry name" value="GNAT"/>
    <property type="match status" value="1"/>
</dbReference>
<dbReference type="InterPro" id="IPR041496">
    <property type="entry name" value="YitH/HolE_GNAT"/>
</dbReference>
<dbReference type="Proteomes" id="UP000435138">
    <property type="component" value="Unassembled WGS sequence"/>
</dbReference>
<dbReference type="AlphaFoldDB" id="A0A6A8A6T9"/>
<dbReference type="EMBL" id="WIXI01000043">
    <property type="protein sequence ID" value="MQY47022.1"/>
    <property type="molecule type" value="Genomic_DNA"/>
</dbReference>
<dbReference type="Gene3D" id="3.40.630.90">
    <property type="match status" value="1"/>
</dbReference>
<sequence>METRKIDNFELQLVPMQEEHIPRLHELSIAVNWPHRPEDWAVALALGEGVIAFDEIGRPVSSAMMFPLGEGVANIGMVITSPRLQNHGAARWLMDEMLQRTQGKVRRLNATKAAYNLYLSMGFQPFALVLQHQGTAIALAGEDARVRLMTETDAAGIIETDKRGFGSDRSPVIEHLLTLSEAMVLEENGRINGYALCRRFGRGHVLGPVVAASEEDAVALIRPLIALHEGNFLRMDTRHPNGPLQAALEQAGLALFDHVTTMQLEPIGKSPQLTVFGLANQALG</sequence>
<dbReference type="Pfam" id="PF13508">
    <property type="entry name" value="Acetyltransf_7"/>
    <property type="match status" value="1"/>
</dbReference>
<dbReference type="PANTHER" id="PTHR47237">
    <property type="entry name" value="SLL0310 PROTEIN"/>
    <property type="match status" value="1"/>
</dbReference>
<dbReference type="PANTHER" id="PTHR47237:SF2">
    <property type="entry name" value="BLL4206 PROTEIN"/>
    <property type="match status" value="1"/>
</dbReference>
<dbReference type="Pfam" id="PF18014">
    <property type="entry name" value="Acetyltransf_18"/>
    <property type="match status" value="1"/>
</dbReference>